<evidence type="ECO:0000256" key="2">
    <source>
        <dbReference type="SAM" id="SignalP"/>
    </source>
</evidence>
<name>A0A3R8T071_9BURK</name>
<dbReference type="EMBL" id="RRUE01000002">
    <property type="protein sequence ID" value="RRN43422.1"/>
    <property type="molecule type" value="Genomic_DNA"/>
</dbReference>
<evidence type="ECO:0000313" key="3">
    <source>
        <dbReference type="EMBL" id="RRN43422.1"/>
    </source>
</evidence>
<protein>
    <submittedName>
        <fullName evidence="3">Uncharacterized protein</fullName>
    </submittedName>
</protein>
<proteinExistence type="predicted"/>
<feature type="chain" id="PRO_5018711212" evidence="2">
    <location>
        <begin position="29"/>
        <end position="547"/>
    </location>
</feature>
<dbReference type="Gene3D" id="2.130.10.10">
    <property type="entry name" value="YVTN repeat-like/Quinoprotein amine dehydrogenase"/>
    <property type="match status" value="1"/>
</dbReference>
<dbReference type="InterPro" id="IPR011048">
    <property type="entry name" value="Haem_d1_sf"/>
</dbReference>
<feature type="signal peptide" evidence="2">
    <location>
        <begin position="1"/>
        <end position="28"/>
    </location>
</feature>
<keyword evidence="2" id="KW-0732">Signal</keyword>
<dbReference type="RefSeq" id="WP_125095634.1">
    <property type="nucleotide sequence ID" value="NZ_RRUE01000002.1"/>
</dbReference>
<organism evidence="3 4">
    <name type="scientific">Lautropia dentalis</name>
    <dbReference type="NCBI Taxonomy" id="2490857"/>
    <lineage>
        <taxon>Bacteria</taxon>
        <taxon>Pseudomonadati</taxon>
        <taxon>Pseudomonadota</taxon>
        <taxon>Betaproteobacteria</taxon>
        <taxon>Burkholderiales</taxon>
        <taxon>Burkholderiaceae</taxon>
        <taxon>Lautropia</taxon>
    </lineage>
</organism>
<evidence type="ECO:0000313" key="4">
    <source>
        <dbReference type="Proteomes" id="UP000270261"/>
    </source>
</evidence>
<gene>
    <name evidence="3" type="ORF">EHV23_08095</name>
</gene>
<accession>A0A3R8T071</accession>
<reference evidence="3 4" key="1">
    <citation type="submission" date="2018-11" db="EMBL/GenBank/DDBJ databases">
        <title>Genome sequencing of Lautropia sp. KCOM 2505 (= ChDC F240).</title>
        <authorList>
            <person name="Kook J.-K."/>
            <person name="Park S.-N."/>
            <person name="Lim Y.K."/>
        </authorList>
    </citation>
    <scope>NUCLEOTIDE SEQUENCE [LARGE SCALE GENOMIC DNA]</scope>
    <source>
        <strain evidence="3 4">KCOM 2505</strain>
    </source>
</reference>
<sequence length="547" mass="58613">MHPRISRVGLAVAMALASSTLISTTSQAAPLADGTTHGSGNRATRPLSFKPTTGCEGLEGYDAKWASHGDDYGFTLAGTKRPVPKGKRNDPEAGQPILMNGFYQMTEHGGTLYATFGGASAPGVTPGALVMLDADTLAFKQAMPLPFAAHAIAIDRLGRKAVVTHTHQSAFSLVDLEKHTSTCRKPDSTIHGDTYRGRYVQMDEMGNFYINYNSFGAKDPSGYIMKYTPAGDHAAGYAVEPTEKARLVIPMLYRMGSLITGGRAVTSVDAQNGTVNQLSPTFESLNIYNYVSGPGMSLVASNNDVSGRPNLMVIDPVSGARSALLTGSGSVEVGYSPDSQQAFTTNYESNTVTVAALSPERKAFQPGQFVNITFQDSPSNLYVRHTGKGTDVYVTTKTWEGDNATRGALLHRIHLDSSVKGIDGIGRAGACTITTFDMRDNTVSAPVACPLMNAADTWKAQYRRIRDVSLPAMEKSLKGARAFKAKAEADLKAARQQAAQKPGKESRAALARAKENLGNATVWLAYVNKHLPNLRDGLRYYQQLAGE</sequence>
<keyword evidence="4" id="KW-1185">Reference proteome</keyword>
<evidence type="ECO:0000256" key="1">
    <source>
        <dbReference type="SAM" id="MobiDB-lite"/>
    </source>
</evidence>
<dbReference type="Proteomes" id="UP000270261">
    <property type="component" value="Unassembled WGS sequence"/>
</dbReference>
<dbReference type="SUPFAM" id="SSF51004">
    <property type="entry name" value="C-terminal (heme d1) domain of cytochrome cd1-nitrite reductase"/>
    <property type="match status" value="1"/>
</dbReference>
<dbReference type="OrthoDB" id="9143005at2"/>
<comment type="caution">
    <text evidence="3">The sequence shown here is derived from an EMBL/GenBank/DDBJ whole genome shotgun (WGS) entry which is preliminary data.</text>
</comment>
<dbReference type="AlphaFoldDB" id="A0A3R8T071"/>
<feature type="region of interest" description="Disordered" evidence="1">
    <location>
        <begin position="30"/>
        <end position="51"/>
    </location>
</feature>
<dbReference type="InterPro" id="IPR015943">
    <property type="entry name" value="WD40/YVTN_repeat-like_dom_sf"/>
</dbReference>